<evidence type="ECO:0000313" key="1">
    <source>
        <dbReference type="EMBL" id="TCL39933.1"/>
    </source>
</evidence>
<evidence type="ECO:0000313" key="2">
    <source>
        <dbReference type="Proteomes" id="UP000295063"/>
    </source>
</evidence>
<protein>
    <submittedName>
        <fullName evidence="1">Uncharacterized protein</fullName>
    </submittedName>
</protein>
<organism evidence="1 2">
    <name type="scientific">Anaerospora hongkongensis</name>
    <dbReference type="NCBI Taxonomy" id="244830"/>
    <lineage>
        <taxon>Bacteria</taxon>
        <taxon>Bacillati</taxon>
        <taxon>Bacillota</taxon>
        <taxon>Negativicutes</taxon>
        <taxon>Selenomonadales</taxon>
        <taxon>Sporomusaceae</taxon>
        <taxon>Anaerospora</taxon>
    </lineage>
</organism>
<dbReference type="EMBL" id="SLUI01000001">
    <property type="protein sequence ID" value="TCL39933.1"/>
    <property type="molecule type" value="Genomic_DNA"/>
</dbReference>
<reference evidence="1 2" key="1">
    <citation type="submission" date="2019-03" db="EMBL/GenBank/DDBJ databases">
        <title>Genomic Encyclopedia of Type Strains, Phase IV (KMG-IV): sequencing the most valuable type-strain genomes for metagenomic binning, comparative biology and taxonomic classification.</title>
        <authorList>
            <person name="Goeker M."/>
        </authorList>
    </citation>
    <scope>NUCLEOTIDE SEQUENCE [LARGE SCALE GENOMIC DNA]</scope>
    <source>
        <strain evidence="1 2">DSM 15969</strain>
    </source>
</reference>
<sequence length="59" mass="6724">MIGLFKCLNPQCGECWSINEKNQLVPGLYEQNALSGGWQQKEESLSCPSCSDDWKWDND</sequence>
<comment type="caution">
    <text evidence="1">The sequence shown here is derived from an EMBL/GenBank/DDBJ whole genome shotgun (WGS) entry which is preliminary data.</text>
</comment>
<dbReference type="Proteomes" id="UP000295063">
    <property type="component" value="Unassembled WGS sequence"/>
</dbReference>
<gene>
    <name evidence="1" type="ORF">EV210_101131</name>
</gene>
<dbReference type="AlphaFoldDB" id="A0A4V2Q930"/>
<keyword evidence="2" id="KW-1185">Reference proteome</keyword>
<proteinExistence type="predicted"/>
<accession>A0A4V2Q930</accession>
<name>A0A4V2Q930_9FIRM</name>